<reference evidence="2" key="1">
    <citation type="submission" date="2019-03" db="EMBL/GenBank/DDBJ databases">
        <title>Single cell metagenomics reveals metabolic interactions within the superorganism composed of flagellate Streblomastix strix and complex community of Bacteroidetes bacteria on its surface.</title>
        <authorList>
            <person name="Treitli S.C."/>
            <person name="Kolisko M."/>
            <person name="Husnik F."/>
            <person name="Keeling P."/>
            <person name="Hampl V."/>
        </authorList>
    </citation>
    <scope>NUCLEOTIDE SEQUENCE</scope>
    <source>
        <strain evidence="2">STM</strain>
    </source>
</reference>
<evidence type="ECO:0000259" key="1">
    <source>
        <dbReference type="Pfam" id="PF18864"/>
    </source>
</evidence>
<accession>A0A5J4RR20</accession>
<dbReference type="AlphaFoldDB" id="A0A5J4RR20"/>
<organism evidence="2">
    <name type="scientific">termite gut metagenome</name>
    <dbReference type="NCBI Taxonomy" id="433724"/>
    <lineage>
        <taxon>unclassified sequences</taxon>
        <taxon>metagenomes</taxon>
        <taxon>organismal metagenomes</taxon>
    </lineage>
</organism>
<proteinExistence type="predicted"/>
<protein>
    <recommendedName>
        <fullName evidence="1">AbiTii domain-containing protein</fullName>
    </recommendedName>
</protein>
<dbReference type="Pfam" id="PF18864">
    <property type="entry name" value="AbiTii"/>
    <property type="match status" value="1"/>
</dbReference>
<dbReference type="InterPro" id="IPR041304">
    <property type="entry name" value="AbiTii"/>
</dbReference>
<gene>
    <name evidence="2" type="ORF">EZS27_016293</name>
</gene>
<feature type="domain" description="AbiTii" evidence="1">
    <location>
        <begin position="5"/>
        <end position="201"/>
    </location>
</feature>
<comment type="caution">
    <text evidence="2">The sequence shown here is derived from an EMBL/GenBank/DDBJ whole genome shotgun (WGS) entry which is preliminary data.</text>
</comment>
<evidence type="ECO:0000313" key="2">
    <source>
        <dbReference type="EMBL" id="KAA6335483.1"/>
    </source>
</evidence>
<name>A0A5J4RR20_9ZZZZ</name>
<dbReference type="EMBL" id="SNRY01000889">
    <property type="protein sequence ID" value="KAA6335483.1"/>
    <property type="molecule type" value="Genomic_DNA"/>
</dbReference>
<sequence>MDTKKIIETLISDITDDTKSLSAIFLKLQVLVHFLKNDNLSKWFSSEYKGYDNVNDLPAYRILPATMQAEVEQDRGFAGSLMYRNYTLPIDQVKKEQREFMSQHKFKGSINEISNIIATLPDIESIKITVPANTTYVFQPILPKNCYIHSIWQSVSKPYLVSMMEQIKSCLLQFLLEINDNLNLNLSFTDMENKEKIEKAVTQNIYAGIVATGNNAIVSTNNSNVIGGQNNTISLSNDLRKKIEDIIPKITEIAQLLSNEQDEITTELVRINTQLNKNQPKMSVIGSAFQTIYSVLCSVAGNIATPTVLNTIQSIIKVSGI</sequence>